<accession>A0A1I8EMG3</accession>
<name>A0A1I8EMG3_WUCBA</name>
<keyword evidence="2" id="KW-0812">Transmembrane</keyword>
<evidence type="ECO:0000313" key="3">
    <source>
        <dbReference type="WBParaSite" id="maker-PairedContig_295-snap-gene-3.17-mRNA-1"/>
    </source>
</evidence>
<evidence type="ECO:0000256" key="2">
    <source>
        <dbReference type="SAM" id="Phobius"/>
    </source>
</evidence>
<keyword evidence="2" id="KW-1133">Transmembrane helix</keyword>
<evidence type="ECO:0000256" key="1">
    <source>
        <dbReference type="SAM" id="MobiDB-lite"/>
    </source>
</evidence>
<dbReference type="WBParaSite" id="maker-PairedContig_295-snap-gene-3.17-mRNA-1">
    <property type="protein sequence ID" value="maker-PairedContig_295-snap-gene-3.17-mRNA-1"/>
    <property type="gene ID" value="maker-PairedContig_295-snap-gene-3.17"/>
</dbReference>
<feature type="region of interest" description="Disordered" evidence="1">
    <location>
        <begin position="149"/>
        <end position="198"/>
    </location>
</feature>
<feature type="compositionally biased region" description="Basic residues" evidence="1">
    <location>
        <begin position="171"/>
        <end position="195"/>
    </location>
</feature>
<protein>
    <submittedName>
        <fullName evidence="3">Uncharacterized protein</fullName>
    </submittedName>
</protein>
<dbReference type="AlphaFoldDB" id="A0A1I8EMG3"/>
<keyword evidence="2" id="KW-0472">Membrane</keyword>
<feature type="compositionally biased region" description="Polar residues" evidence="1">
    <location>
        <begin position="159"/>
        <end position="170"/>
    </location>
</feature>
<proteinExistence type="predicted"/>
<organism evidence="3">
    <name type="scientific">Wuchereria bancrofti</name>
    <dbReference type="NCBI Taxonomy" id="6293"/>
    <lineage>
        <taxon>Eukaryota</taxon>
        <taxon>Metazoa</taxon>
        <taxon>Ecdysozoa</taxon>
        <taxon>Nematoda</taxon>
        <taxon>Chromadorea</taxon>
        <taxon>Rhabditida</taxon>
        <taxon>Spirurina</taxon>
        <taxon>Spiruromorpha</taxon>
        <taxon>Filarioidea</taxon>
        <taxon>Onchocercidae</taxon>
        <taxon>Wuchereria</taxon>
    </lineage>
</organism>
<reference evidence="3" key="1">
    <citation type="submission" date="2016-11" db="UniProtKB">
        <authorList>
            <consortium name="WormBaseParasite"/>
        </authorList>
    </citation>
    <scope>IDENTIFICATION</scope>
    <source>
        <strain evidence="3">pt0022</strain>
    </source>
</reference>
<feature type="transmembrane region" description="Helical" evidence="2">
    <location>
        <begin position="57"/>
        <end position="84"/>
    </location>
</feature>
<sequence>MLLPRKVGLNGLCFVSSLSDKTAYQEDEELILISSEKRRLKMYKTLSYIMFYGKEQATFYIVIMYAVMVILAVELARCILKLLYEKKKLEISRKEIPVLLADKDSLGENTVYKRTISTDDANFTELLDRKYSSTPFGDELHNISTPRFVPSTLKRTDKTQSVPDTDTSKNSRLKMTKSSRNKPIKSRSINKSKKKVNTEENLKLKLPILLEQTQTENDTEKQRTAVV</sequence>